<sequence length="89" mass="10033">MQIDINKITKLKSTYLSSSRLKLVFVQLVNVQIESVQIESVQLLDVQCTCMIVDVELVFASETELLLMKLIVVEGDYLLKVFAAEGVRV</sequence>
<name>A0A2U1PLE5_ARTAN</name>
<evidence type="ECO:0000313" key="1">
    <source>
        <dbReference type="EMBL" id="PWA86583.1"/>
    </source>
</evidence>
<accession>A0A2U1PLE5</accession>
<organism evidence="1 2">
    <name type="scientific">Artemisia annua</name>
    <name type="common">Sweet wormwood</name>
    <dbReference type="NCBI Taxonomy" id="35608"/>
    <lineage>
        <taxon>Eukaryota</taxon>
        <taxon>Viridiplantae</taxon>
        <taxon>Streptophyta</taxon>
        <taxon>Embryophyta</taxon>
        <taxon>Tracheophyta</taxon>
        <taxon>Spermatophyta</taxon>
        <taxon>Magnoliopsida</taxon>
        <taxon>eudicotyledons</taxon>
        <taxon>Gunneridae</taxon>
        <taxon>Pentapetalae</taxon>
        <taxon>asterids</taxon>
        <taxon>campanulids</taxon>
        <taxon>Asterales</taxon>
        <taxon>Asteraceae</taxon>
        <taxon>Asteroideae</taxon>
        <taxon>Anthemideae</taxon>
        <taxon>Artemisiinae</taxon>
        <taxon>Artemisia</taxon>
    </lineage>
</organism>
<proteinExistence type="predicted"/>
<gene>
    <name evidence="1" type="ORF">CTI12_AA138900</name>
</gene>
<keyword evidence="2" id="KW-1185">Reference proteome</keyword>
<dbReference type="AlphaFoldDB" id="A0A2U1PLE5"/>
<protein>
    <submittedName>
        <fullName evidence="1">Uncharacterized protein</fullName>
    </submittedName>
</protein>
<evidence type="ECO:0000313" key="2">
    <source>
        <dbReference type="Proteomes" id="UP000245207"/>
    </source>
</evidence>
<comment type="caution">
    <text evidence="1">The sequence shown here is derived from an EMBL/GenBank/DDBJ whole genome shotgun (WGS) entry which is preliminary data.</text>
</comment>
<dbReference type="EMBL" id="PKPP01001001">
    <property type="protein sequence ID" value="PWA86583.1"/>
    <property type="molecule type" value="Genomic_DNA"/>
</dbReference>
<reference evidence="1 2" key="1">
    <citation type="journal article" date="2018" name="Mol. Plant">
        <title>The genome of Artemisia annua provides insight into the evolution of Asteraceae family and artemisinin biosynthesis.</title>
        <authorList>
            <person name="Shen Q."/>
            <person name="Zhang L."/>
            <person name="Liao Z."/>
            <person name="Wang S."/>
            <person name="Yan T."/>
            <person name="Shi P."/>
            <person name="Liu M."/>
            <person name="Fu X."/>
            <person name="Pan Q."/>
            <person name="Wang Y."/>
            <person name="Lv Z."/>
            <person name="Lu X."/>
            <person name="Zhang F."/>
            <person name="Jiang W."/>
            <person name="Ma Y."/>
            <person name="Chen M."/>
            <person name="Hao X."/>
            <person name="Li L."/>
            <person name="Tang Y."/>
            <person name="Lv G."/>
            <person name="Zhou Y."/>
            <person name="Sun X."/>
            <person name="Brodelius P.E."/>
            <person name="Rose J.K.C."/>
            <person name="Tang K."/>
        </authorList>
    </citation>
    <scope>NUCLEOTIDE SEQUENCE [LARGE SCALE GENOMIC DNA]</scope>
    <source>
        <strain evidence="2">cv. Huhao1</strain>
        <tissue evidence="1">Leaf</tissue>
    </source>
</reference>
<dbReference type="Proteomes" id="UP000245207">
    <property type="component" value="Unassembled WGS sequence"/>
</dbReference>